<name>A0A0E9RBZ6_ANGAN</name>
<evidence type="ECO:0000313" key="1">
    <source>
        <dbReference type="EMBL" id="JAH26292.1"/>
    </source>
</evidence>
<sequence>MFLFHTNLYLIITNKPLLVVRHQGKYHIQLWVI</sequence>
<dbReference type="AlphaFoldDB" id="A0A0E9RBZ6"/>
<protein>
    <submittedName>
        <fullName evidence="1">Uncharacterized protein</fullName>
    </submittedName>
</protein>
<proteinExistence type="predicted"/>
<reference evidence="1" key="1">
    <citation type="submission" date="2014-11" db="EMBL/GenBank/DDBJ databases">
        <authorList>
            <person name="Amaro Gonzalez C."/>
        </authorList>
    </citation>
    <scope>NUCLEOTIDE SEQUENCE</scope>
</reference>
<accession>A0A0E9RBZ6</accession>
<dbReference type="EMBL" id="GBXM01082285">
    <property type="protein sequence ID" value="JAH26292.1"/>
    <property type="molecule type" value="Transcribed_RNA"/>
</dbReference>
<reference evidence="1" key="2">
    <citation type="journal article" date="2015" name="Fish Shellfish Immunol.">
        <title>Early steps in the European eel (Anguilla anguilla)-Vibrio vulnificus interaction in the gills: Role of the RtxA13 toxin.</title>
        <authorList>
            <person name="Callol A."/>
            <person name="Pajuelo D."/>
            <person name="Ebbesson L."/>
            <person name="Teles M."/>
            <person name="MacKenzie S."/>
            <person name="Amaro C."/>
        </authorList>
    </citation>
    <scope>NUCLEOTIDE SEQUENCE</scope>
</reference>
<organism evidence="1">
    <name type="scientific">Anguilla anguilla</name>
    <name type="common">European freshwater eel</name>
    <name type="synonym">Muraena anguilla</name>
    <dbReference type="NCBI Taxonomy" id="7936"/>
    <lineage>
        <taxon>Eukaryota</taxon>
        <taxon>Metazoa</taxon>
        <taxon>Chordata</taxon>
        <taxon>Craniata</taxon>
        <taxon>Vertebrata</taxon>
        <taxon>Euteleostomi</taxon>
        <taxon>Actinopterygii</taxon>
        <taxon>Neopterygii</taxon>
        <taxon>Teleostei</taxon>
        <taxon>Anguilliformes</taxon>
        <taxon>Anguillidae</taxon>
        <taxon>Anguilla</taxon>
    </lineage>
</organism>